<evidence type="ECO:0000256" key="3">
    <source>
        <dbReference type="SAM" id="SignalP"/>
    </source>
</evidence>
<dbReference type="SMART" id="SM00357">
    <property type="entry name" value="CSP"/>
    <property type="match status" value="1"/>
</dbReference>
<evidence type="ECO:0000259" key="4">
    <source>
        <dbReference type="PROSITE" id="PS51857"/>
    </source>
</evidence>
<protein>
    <recommendedName>
        <fullName evidence="4">CSD domain-containing protein</fullName>
    </recommendedName>
</protein>
<dbReference type="PROSITE" id="PS00352">
    <property type="entry name" value="CSD_1"/>
    <property type="match status" value="1"/>
</dbReference>
<evidence type="ECO:0000256" key="1">
    <source>
        <dbReference type="ARBA" id="ARBA00004496"/>
    </source>
</evidence>
<feature type="signal peptide" evidence="3">
    <location>
        <begin position="1"/>
        <end position="16"/>
    </location>
</feature>
<keyword evidence="3" id="KW-0732">Signal</keyword>
<dbReference type="InterPro" id="IPR012340">
    <property type="entry name" value="NA-bd_OB-fold"/>
</dbReference>
<dbReference type="SUPFAM" id="SSF50249">
    <property type="entry name" value="Nucleic acid-binding proteins"/>
    <property type="match status" value="1"/>
</dbReference>
<comment type="subcellular location">
    <subcellularLocation>
        <location evidence="1">Cytoplasm</location>
    </subcellularLocation>
</comment>
<name>A0A7S3BST2_9EUKA</name>
<dbReference type="AlphaFoldDB" id="A0A7S3BST2"/>
<organism evidence="5">
    <name type="scientific">Haptolina ericina</name>
    <dbReference type="NCBI Taxonomy" id="156174"/>
    <lineage>
        <taxon>Eukaryota</taxon>
        <taxon>Haptista</taxon>
        <taxon>Haptophyta</taxon>
        <taxon>Prymnesiophyceae</taxon>
        <taxon>Prymnesiales</taxon>
        <taxon>Prymnesiaceae</taxon>
        <taxon>Haptolina</taxon>
    </lineage>
</organism>
<dbReference type="EMBL" id="HBHX01063705">
    <property type="protein sequence ID" value="CAE0144270.1"/>
    <property type="molecule type" value="Transcribed_RNA"/>
</dbReference>
<reference evidence="5" key="1">
    <citation type="submission" date="2021-01" db="EMBL/GenBank/DDBJ databases">
        <authorList>
            <person name="Corre E."/>
            <person name="Pelletier E."/>
            <person name="Niang G."/>
            <person name="Scheremetjew M."/>
            <person name="Finn R."/>
            <person name="Kale V."/>
            <person name="Holt S."/>
            <person name="Cochrane G."/>
            <person name="Meng A."/>
            <person name="Brown T."/>
            <person name="Cohen L."/>
        </authorList>
    </citation>
    <scope>NUCLEOTIDE SEQUENCE</scope>
    <source>
        <strain evidence="5">CCMP281</strain>
    </source>
</reference>
<feature type="domain" description="CSD" evidence="4">
    <location>
        <begin position="46"/>
        <end position="113"/>
    </location>
</feature>
<proteinExistence type="predicted"/>
<dbReference type="InterPro" id="IPR051373">
    <property type="entry name" value="Lin-28_RNA-binding"/>
</dbReference>
<dbReference type="GO" id="GO:0005737">
    <property type="term" value="C:cytoplasm"/>
    <property type="evidence" value="ECO:0007669"/>
    <property type="project" value="UniProtKB-SubCell"/>
</dbReference>
<gene>
    <name evidence="5" type="ORF">HERI1096_LOCUS35248</name>
</gene>
<dbReference type="CDD" id="cd04458">
    <property type="entry name" value="CSP_CDS"/>
    <property type="match status" value="1"/>
</dbReference>
<dbReference type="PANTHER" id="PTHR46109:SF1">
    <property type="entry name" value="PROTEIN LIN-28 HOMOLOG"/>
    <property type="match status" value="1"/>
</dbReference>
<dbReference type="Pfam" id="PF00313">
    <property type="entry name" value="CSD"/>
    <property type="match status" value="1"/>
</dbReference>
<dbReference type="Gene3D" id="2.40.50.140">
    <property type="entry name" value="Nucleic acid-binding proteins"/>
    <property type="match status" value="1"/>
</dbReference>
<dbReference type="GO" id="GO:0003729">
    <property type="term" value="F:mRNA binding"/>
    <property type="evidence" value="ECO:0007669"/>
    <property type="project" value="TreeGrafter"/>
</dbReference>
<sequence>MMRSFLVATSLAVSGAFQLGAAVVRSPSVVRAGVPVAELVADEEKILTGTCKWFNSEKGFGFIDVDGEESDLFVHQTEINAEGFRSLAEGEALEFKCSMDGRTGKLRAQSVTGPGGGFVQGAPRNDYY</sequence>
<dbReference type="PRINTS" id="PR00050">
    <property type="entry name" value="COLDSHOCK"/>
</dbReference>
<keyword evidence="2" id="KW-0963">Cytoplasm</keyword>
<dbReference type="GO" id="GO:0031054">
    <property type="term" value="P:pre-miRNA processing"/>
    <property type="evidence" value="ECO:0007669"/>
    <property type="project" value="TreeGrafter"/>
</dbReference>
<dbReference type="InterPro" id="IPR019844">
    <property type="entry name" value="CSD_CS"/>
</dbReference>
<dbReference type="InterPro" id="IPR011129">
    <property type="entry name" value="CSD"/>
</dbReference>
<dbReference type="GO" id="GO:0005634">
    <property type="term" value="C:nucleus"/>
    <property type="evidence" value="ECO:0007669"/>
    <property type="project" value="TreeGrafter"/>
</dbReference>
<dbReference type="InterPro" id="IPR002059">
    <property type="entry name" value="CSP_DNA-bd"/>
</dbReference>
<evidence type="ECO:0000313" key="5">
    <source>
        <dbReference type="EMBL" id="CAE0144270.1"/>
    </source>
</evidence>
<evidence type="ECO:0000256" key="2">
    <source>
        <dbReference type="ARBA" id="ARBA00022490"/>
    </source>
</evidence>
<dbReference type="PANTHER" id="PTHR46109">
    <property type="entry name" value="PROTEIN LIN-28"/>
    <property type="match status" value="1"/>
</dbReference>
<feature type="chain" id="PRO_5030994865" description="CSD domain-containing protein" evidence="3">
    <location>
        <begin position="17"/>
        <end position="128"/>
    </location>
</feature>
<accession>A0A7S3BST2</accession>
<dbReference type="PROSITE" id="PS51857">
    <property type="entry name" value="CSD_2"/>
    <property type="match status" value="1"/>
</dbReference>